<name>A0AAV7L167_PLEWA</name>
<dbReference type="AlphaFoldDB" id="A0AAV7L167"/>
<protein>
    <submittedName>
        <fullName evidence="1">Uncharacterized protein</fullName>
    </submittedName>
</protein>
<reference evidence="1" key="1">
    <citation type="journal article" date="2022" name="bioRxiv">
        <title>Sequencing and chromosome-scale assembly of the giantPleurodeles waltlgenome.</title>
        <authorList>
            <person name="Brown T."/>
            <person name="Elewa A."/>
            <person name="Iarovenko S."/>
            <person name="Subramanian E."/>
            <person name="Araus A.J."/>
            <person name="Petzold A."/>
            <person name="Susuki M."/>
            <person name="Suzuki K.-i.T."/>
            <person name="Hayashi T."/>
            <person name="Toyoda A."/>
            <person name="Oliveira C."/>
            <person name="Osipova E."/>
            <person name="Leigh N.D."/>
            <person name="Simon A."/>
            <person name="Yun M.H."/>
        </authorList>
    </citation>
    <scope>NUCLEOTIDE SEQUENCE</scope>
    <source>
        <strain evidence="1">20211129_DDA</strain>
        <tissue evidence="1">Liver</tissue>
    </source>
</reference>
<evidence type="ECO:0000313" key="1">
    <source>
        <dbReference type="EMBL" id="KAJ1084175.1"/>
    </source>
</evidence>
<accession>A0AAV7L167</accession>
<dbReference type="Proteomes" id="UP001066276">
    <property type="component" value="Chromosome 12"/>
</dbReference>
<evidence type="ECO:0000313" key="2">
    <source>
        <dbReference type="Proteomes" id="UP001066276"/>
    </source>
</evidence>
<gene>
    <name evidence="1" type="ORF">NDU88_004327</name>
</gene>
<comment type="caution">
    <text evidence="1">The sequence shown here is derived from an EMBL/GenBank/DDBJ whole genome shotgun (WGS) entry which is preliminary data.</text>
</comment>
<proteinExistence type="predicted"/>
<organism evidence="1 2">
    <name type="scientific">Pleurodeles waltl</name>
    <name type="common">Iberian ribbed newt</name>
    <dbReference type="NCBI Taxonomy" id="8319"/>
    <lineage>
        <taxon>Eukaryota</taxon>
        <taxon>Metazoa</taxon>
        <taxon>Chordata</taxon>
        <taxon>Craniata</taxon>
        <taxon>Vertebrata</taxon>
        <taxon>Euteleostomi</taxon>
        <taxon>Amphibia</taxon>
        <taxon>Batrachia</taxon>
        <taxon>Caudata</taxon>
        <taxon>Salamandroidea</taxon>
        <taxon>Salamandridae</taxon>
        <taxon>Pleurodelinae</taxon>
        <taxon>Pleurodeles</taxon>
    </lineage>
</organism>
<dbReference type="EMBL" id="JANPWB010000016">
    <property type="protein sequence ID" value="KAJ1084175.1"/>
    <property type="molecule type" value="Genomic_DNA"/>
</dbReference>
<sequence>MCYVSRIPGFRARTLQIRNAQGKGKVSHIFRELVLEPYSPKKGTAAVHCSEPALCLRAPRPGRATGVGEEQCVNALVQERKAPDLTACQCRTQAGHDLPELLQHLPRRLISSSLVRAQRSDMGLLKHKLSKAVQIYRKHENSLSVEKLCGLQYVGLRDK</sequence>
<keyword evidence="2" id="KW-1185">Reference proteome</keyword>